<evidence type="ECO:0000313" key="3">
    <source>
        <dbReference type="EMBL" id="KAL2285493.1"/>
    </source>
</evidence>
<feature type="region of interest" description="Disordered" evidence="1">
    <location>
        <begin position="27"/>
        <end position="104"/>
    </location>
</feature>
<feature type="compositionally biased region" description="Pro residues" evidence="1">
    <location>
        <begin position="83"/>
        <end position="93"/>
    </location>
</feature>
<comment type="caution">
    <text evidence="3">The sequence shown here is derived from an EMBL/GenBank/DDBJ whole genome shotgun (WGS) entry which is preliminary data.</text>
</comment>
<evidence type="ECO:0000259" key="2">
    <source>
        <dbReference type="PROSITE" id="PS51038"/>
    </source>
</evidence>
<dbReference type="Proteomes" id="UP001600888">
    <property type="component" value="Unassembled WGS sequence"/>
</dbReference>
<sequence length="568" mass="63511">MVAKFPKSSASGPVPLFASHCQCFLPPPQSSALRRASEKFDRGNSQRRQGNPAQLATASLPSPIDRRASRTPARHRSKLSPTNSPPVSHPPSPAADERERDSALLAPRRARARVNLSHPVASPAPPLSHVNMAAPRKRTREVDEASRAECPFTIRLIDPQGRDPKKKRRRRNDDDSDDSRDSKIPVQMSPFAPSGKFKSFETMDIHYAVDPSKRWSEMTRYNSFVLNGSKYFSDNYIFVANEDTIERQKSFANKEQLGPRTKSNDDWVARILEIRASDEHHVYARVYWMYWPDELPQGTVDGKKTVEGRQPYHGQNELIASNHMDIINVVSVTQQATVNQVTDENDDQIQSALYWRQAFDVRTQELSAIEKVCKCDQPGNPDKVLVGCPNETCKKWLHEECLKHDILLKTYEALGTDKPHKASGVKEEKVEEEEAKRPLSPVEPSTGAVAAELPIQVKTDGEGETVKAANDSVEFKEESTVAAKEGSAQPQNGRVSTQTPTAEPPVRKVGRGRKKADAGSAKPYEGLFEATFKVDQDMFEITDLREGVEGEKTWMEEVKCLVCGTRIC</sequence>
<dbReference type="SUPFAM" id="SSF57903">
    <property type="entry name" value="FYVE/PHD zinc finger"/>
    <property type="match status" value="1"/>
</dbReference>
<proteinExistence type="predicted"/>
<feature type="compositionally biased region" description="Polar residues" evidence="1">
    <location>
        <begin position="46"/>
        <end position="60"/>
    </location>
</feature>
<dbReference type="InterPro" id="IPR001025">
    <property type="entry name" value="BAH_dom"/>
</dbReference>
<organism evidence="3 4">
    <name type="scientific">Diaporthe vaccinii</name>
    <dbReference type="NCBI Taxonomy" id="105482"/>
    <lineage>
        <taxon>Eukaryota</taxon>
        <taxon>Fungi</taxon>
        <taxon>Dikarya</taxon>
        <taxon>Ascomycota</taxon>
        <taxon>Pezizomycotina</taxon>
        <taxon>Sordariomycetes</taxon>
        <taxon>Sordariomycetidae</taxon>
        <taxon>Diaporthales</taxon>
        <taxon>Diaporthaceae</taxon>
        <taxon>Diaporthe</taxon>
        <taxon>Diaporthe eres species complex</taxon>
    </lineage>
</organism>
<dbReference type="PROSITE" id="PS51038">
    <property type="entry name" value="BAH"/>
    <property type="match status" value="1"/>
</dbReference>
<feature type="region of interest" description="Disordered" evidence="1">
    <location>
        <begin position="417"/>
        <end position="445"/>
    </location>
</feature>
<dbReference type="Gene3D" id="2.30.30.490">
    <property type="match status" value="1"/>
</dbReference>
<reference evidence="3 4" key="1">
    <citation type="submission" date="2024-03" db="EMBL/GenBank/DDBJ databases">
        <title>A high-quality draft genome sequence of Diaporthe vaccinii, a causative agent of upright dieback and viscid rot disease in cranberry plants.</title>
        <authorList>
            <person name="Sarrasin M."/>
            <person name="Lang B.F."/>
            <person name="Burger G."/>
        </authorList>
    </citation>
    <scope>NUCLEOTIDE SEQUENCE [LARGE SCALE GENOMIC DNA]</scope>
    <source>
        <strain evidence="3 4">IS7</strain>
    </source>
</reference>
<dbReference type="CDD" id="cd04370">
    <property type="entry name" value="BAH"/>
    <property type="match status" value="1"/>
</dbReference>
<feature type="compositionally biased region" description="Basic and acidic residues" evidence="1">
    <location>
        <begin position="35"/>
        <end position="44"/>
    </location>
</feature>
<keyword evidence="4" id="KW-1185">Reference proteome</keyword>
<dbReference type="InterPro" id="IPR011011">
    <property type="entry name" value="Znf_FYVE_PHD"/>
</dbReference>
<feature type="region of interest" description="Disordered" evidence="1">
    <location>
        <begin position="1"/>
        <end position="20"/>
    </location>
</feature>
<feature type="region of interest" description="Disordered" evidence="1">
    <location>
        <begin position="118"/>
        <end position="193"/>
    </location>
</feature>
<evidence type="ECO:0000313" key="4">
    <source>
        <dbReference type="Proteomes" id="UP001600888"/>
    </source>
</evidence>
<accession>A0ABR4ESS7</accession>
<name>A0ABR4ESS7_9PEZI</name>
<feature type="compositionally biased region" description="Polar residues" evidence="1">
    <location>
        <begin position="488"/>
        <end position="501"/>
    </location>
</feature>
<evidence type="ECO:0000256" key="1">
    <source>
        <dbReference type="SAM" id="MobiDB-lite"/>
    </source>
</evidence>
<feature type="domain" description="BAH" evidence="2">
    <location>
        <begin position="229"/>
        <end position="370"/>
    </location>
</feature>
<feature type="compositionally biased region" description="Basic and acidic residues" evidence="1">
    <location>
        <begin position="417"/>
        <end position="437"/>
    </location>
</feature>
<dbReference type="EMBL" id="JBAWTH010000030">
    <property type="protein sequence ID" value="KAL2285493.1"/>
    <property type="molecule type" value="Genomic_DNA"/>
</dbReference>
<dbReference type="InterPro" id="IPR043151">
    <property type="entry name" value="BAH_sf"/>
</dbReference>
<dbReference type="CDD" id="cd15489">
    <property type="entry name" value="PHD_SF"/>
    <property type="match status" value="1"/>
</dbReference>
<dbReference type="PANTHER" id="PTHR46364">
    <property type="entry name" value="OS08G0421900 PROTEIN"/>
    <property type="match status" value="1"/>
</dbReference>
<protein>
    <recommendedName>
        <fullName evidence="2">BAH domain-containing protein</fullName>
    </recommendedName>
</protein>
<gene>
    <name evidence="3" type="ORF">FJTKL_08153</name>
</gene>
<feature type="region of interest" description="Disordered" evidence="1">
    <location>
        <begin position="479"/>
        <end position="520"/>
    </location>
</feature>